<feature type="region of interest" description="Disordered" evidence="1">
    <location>
        <begin position="40"/>
        <end position="118"/>
    </location>
</feature>
<name>F6S0T3_ORNAN</name>
<dbReference type="Bgee" id="ENSOANG00000009569">
    <property type="expression patterns" value="Expressed in testis and 7 other cell types or tissues"/>
</dbReference>
<feature type="region of interest" description="Disordered" evidence="1">
    <location>
        <begin position="299"/>
        <end position="363"/>
    </location>
</feature>
<reference evidence="2 3" key="1">
    <citation type="journal article" date="2008" name="Nature">
        <title>Genome analysis of the platypus reveals unique signatures of evolution.</title>
        <authorList>
            <person name="Warren W.C."/>
            <person name="Hillier L.W."/>
            <person name="Marshall Graves J.A."/>
            <person name="Birney E."/>
            <person name="Ponting C.P."/>
            <person name="Grutzner F."/>
            <person name="Belov K."/>
            <person name="Miller W."/>
            <person name="Clarke L."/>
            <person name="Chinwalla A.T."/>
            <person name="Yang S.P."/>
            <person name="Heger A."/>
            <person name="Locke D.P."/>
            <person name="Miethke P."/>
            <person name="Waters P.D."/>
            <person name="Veyrunes F."/>
            <person name="Fulton L."/>
            <person name="Fulton B."/>
            <person name="Graves T."/>
            <person name="Wallis J."/>
            <person name="Puente X.S."/>
            <person name="Lopez-Otin C."/>
            <person name="Ordonez G.R."/>
            <person name="Eichler E.E."/>
            <person name="Chen L."/>
            <person name="Cheng Z."/>
            <person name="Deakin J.E."/>
            <person name="Alsop A."/>
            <person name="Thompson K."/>
            <person name="Kirby P."/>
            <person name="Papenfuss A.T."/>
            <person name="Wakefield M.J."/>
            <person name="Olender T."/>
            <person name="Lancet D."/>
            <person name="Huttley G.A."/>
            <person name="Smit A.F."/>
            <person name="Pask A."/>
            <person name="Temple-Smith P."/>
            <person name="Batzer M.A."/>
            <person name="Walker J.A."/>
            <person name="Konkel M.K."/>
            <person name="Harris R.S."/>
            <person name="Whittington C.M."/>
            <person name="Wong E.S."/>
            <person name="Gemmell N.J."/>
            <person name="Buschiazzo E."/>
            <person name="Vargas Jentzsch I.M."/>
            <person name="Merkel A."/>
            <person name="Schmitz J."/>
            <person name="Zemann A."/>
            <person name="Churakov G."/>
            <person name="Kriegs J.O."/>
            <person name="Brosius J."/>
            <person name="Murchison E.P."/>
            <person name="Sachidanandam R."/>
            <person name="Smith C."/>
            <person name="Hannon G.J."/>
            <person name="Tsend-Ayush E."/>
            <person name="McMillan D."/>
            <person name="Attenborough R."/>
            <person name="Rens W."/>
            <person name="Ferguson-Smith M."/>
            <person name="Lefevre C.M."/>
            <person name="Sharp J.A."/>
            <person name="Nicholas K.R."/>
            <person name="Ray D.A."/>
            <person name="Kube M."/>
            <person name="Reinhardt R."/>
            <person name="Pringle T.H."/>
            <person name="Taylor J."/>
            <person name="Jones R.C."/>
            <person name="Nixon B."/>
            <person name="Dacheux J.L."/>
            <person name="Niwa H."/>
            <person name="Sekita Y."/>
            <person name="Huang X."/>
            <person name="Stark A."/>
            <person name="Kheradpour P."/>
            <person name="Kellis M."/>
            <person name="Flicek P."/>
            <person name="Chen Y."/>
            <person name="Webber C."/>
            <person name="Hardison R."/>
            <person name="Nelson J."/>
            <person name="Hallsworth-Pepin K."/>
            <person name="Delehaunty K."/>
            <person name="Markovic C."/>
            <person name="Minx P."/>
            <person name="Feng Y."/>
            <person name="Kremitzki C."/>
            <person name="Mitreva M."/>
            <person name="Glasscock J."/>
            <person name="Wylie T."/>
            <person name="Wohldmann P."/>
            <person name="Thiru P."/>
            <person name="Nhan M.N."/>
            <person name="Pohl C.S."/>
            <person name="Smith S.M."/>
            <person name="Hou S."/>
            <person name="Nefedov M."/>
            <person name="de Jong P.J."/>
            <person name="Renfree M.B."/>
            <person name="Mardis E.R."/>
            <person name="Wilson R.K."/>
        </authorList>
    </citation>
    <scope>NUCLEOTIDE SEQUENCE [LARGE SCALE GENOMIC DNA]</scope>
    <source>
        <strain evidence="2 3">Glennie</strain>
    </source>
</reference>
<feature type="region of interest" description="Disordered" evidence="1">
    <location>
        <begin position="230"/>
        <end position="274"/>
    </location>
</feature>
<feature type="compositionally biased region" description="Basic and acidic residues" evidence="1">
    <location>
        <begin position="63"/>
        <end position="81"/>
    </location>
</feature>
<feature type="region of interest" description="Disordered" evidence="1">
    <location>
        <begin position="403"/>
        <end position="436"/>
    </location>
</feature>
<evidence type="ECO:0008006" key="4">
    <source>
        <dbReference type="Google" id="ProtNLM"/>
    </source>
</evidence>
<accession>F6S0T3</accession>
<organism evidence="2 3">
    <name type="scientific">Ornithorhynchus anatinus</name>
    <name type="common">Duckbill platypus</name>
    <dbReference type="NCBI Taxonomy" id="9258"/>
    <lineage>
        <taxon>Eukaryota</taxon>
        <taxon>Metazoa</taxon>
        <taxon>Chordata</taxon>
        <taxon>Craniata</taxon>
        <taxon>Vertebrata</taxon>
        <taxon>Euteleostomi</taxon>
        <taxon>Mammalia</taxon>
        <taxon>Monotremata</taxon>
        <taxon>Ornithorhynchidae</taxon>
        <taxon>Ornithorhynchus</taxon>
    </lineage>
</organism>
<keyword evidence="3" id="KW-1185">Reference proteome</keyword>
<dbReference type="Ensembl" id="ENSOANT00000015196.3">
    <property type="protein sequence ID" value="ENSOANP00000015193.3"/>
    <property type="gene ID" value="ENSOANG00000009569.4"/>
</dbReference>
<gene>
    <name evidence="2" type="primary">MTNAP1</name>
</gene>
<evidence type="ECO:0000313" key="2">
    <source>
        <dbReference type="Ensembl" id="ENSOANP00000015193.3"/>
    </source>
</evidence>
<dbReference type="AlphaFoldDB" id="F6S0T3"/>
<dbReference type="Proteomes" id="UP000002279">
    <property type="component" value="Chromosome 15"/>
</dbReference>
<dbReference type="PANTHER" id="PTHR16270">
    <property type="entry name" value="HYPOTHETICAL LOC287798"/>
    <property type="match status" value="1"/>
</dbReference>
<reference evidence="2" key="3">
    <citation type="submission" date="2025-09" db="UniProtKB">
        <authorList>
            <consortium name="Ensembl"/>
        </authorList>
    </citation>
    <scope>IDENTIFICATION</scope>
    <source>
        <strain evidence="2">Glennie</strain>
    </source>
</reference>
<dbReference type="GeneTree" id="ENSGT00510000049019"/>
<dbReference type="OrthoDB" id="8921675at2759"/>
<dbReference type="eggNOG" id="KOG4092">
    <property type="taxonomic scope" value="Eukaryota"/>
</dbReference>
<dbReference type="InterPro" id="IPR037694">
    <property type="entry name" value="MTNAP1"/>
</dbReference>
<feature type="compositionally biased region" description="Basic and acidic residues" evidence="1">
    <location>
        <begin position="318"/>
        <end position="327"/>
    </location>
</feature>
<feature type="compositionally biased region" description="Polar residues" evidence="1">
    <location>
        <begin position="160"/>
        <end position="174"/>
    </location>
</feature>
<feature type="compositionally biased region" description="Basic and acidic residues" evidence="1">
    <location>
        <begin position="241"/>
        <end position="250"/>
    </location>
</feature>
<dbReference type="HOGENOM" id="CLU_037702_0_0_1"/>
<dbReference type="PANTHER" id="PTHR16270:SF5">
    <property type="entry name" value="HYPOTHETICAL LOC287798"/>
    <property type="match status" value="1"/>
</dbReference>
<reference evidence="2" key="2">
    <citation type="submission" date="2025-08" db="UniProtKB">
        <authorList>
            <consortium name="Ensembl"/>
        </authorList>
    </citation>
    <scope>IDENTIFICATION</scope>
    <source>
        <strain evidence="2">Glennie</strain>
    </source>
</reference>
<feature type="compositionally biased region" description="Basic and acidic residues" evidence="1">
    <location>
        <begin position="180"/>
        <end position="193"/>
    </location>
</feature>
<sequence>MREGKMAAIHPGTELCPHCKKPFKRLKSHLPYCKMAHLIIKPGETPPPRRKARLPKAALPQPSKKEKGPSEDLVRAPERNAMKGTTRKTVVAKSEESVTSSRSPEVSGLRSARDVQMSKEMKNQVKLILRKTQNNELTKMELAQEAVASLYTAELEKGLSGSQESRNQNPTADDSFQARPVERTSSRDGRRAPEVLGDSILPSAGLKLARLEPLKKKPLAEVFHLHKGKTVRETVQASPQNDRRDPKASEEAPTIPSHLKTPQLFGPPEARLQMGGTENWDLEDRVGAGSVRGHVEAAGNFGWSSRTTEEGVAGVENPGRDGPRGDPEESLTVSEPAPEKRNRVVGPQVDPFPHKETSNPSLSQKLAKCLREEKGKTHGIGSQVKKFVKRGEETALAAQALAGTWASPTQSQRVSSEVDWFPTRGSPSTESAHNKAPRHSVGLEWFPELHPGYLQLGLGSGRPVAWNIGVQKPPLGIPWGEPLASVPPLEPSQYPAWPAPHLFSRMGLLGALQQAWARYSSSSINLKKGGFGGITVLFAGYCVLCCSWSYKHLPHWHKHH</sequence>
<protein>
    <recommendedName>
        <fullName evidence="4">ATP synthase membrane subunit f</fullName>
    </recommendedName>
</protein>
<evidence type="ECO:0000313" key="3">
    <source>
        <dbReference type="Proteomes" id="UP000002279"/>
    </source>
</evidence>
<evidence type="ECO:0000256" key="1">
    <source>
        <dbReference type="SAM" id="MobiDB-lite"/>
    </source>
</evidence>
<proteinExistence type="predicted"/>
<dbReference type="STRING" id="9258.ENSOANP00000015193"/>
<feature type="region of interest" description="Disordered" evidence="1">
    <location>
        <begin position="158"/>
        <end position="196"/>
    </location>
</feature>